<proteinExistence type="predicted"/>
<sequence length="203" mass="22884">MNTDRSWRPIIFVEEPPEERDAARHLMLHILMLDSHESSFRDAVRLLEHVETLLSKADSARDDVLTISSWGTIAANHASITIANFRDTISAIASAAGQCASLKDRIDMKSLGLMVERLATAFPNHKESRDGFAHSADKMFSPEKIAKNQGEHETFFHNHLEGRRLSYMIDGKIATLDLTEESLSMLTSIKDDVYEAFRKVSVR</sequence>
<keyword evidence="2" id="KW-1185">Reference proteome</keyword>
<dbReference type="EMBL" id="JACIJF010000008">
    <property type="protein sequence ID" value="MBB5711556.1"/>
    <property type="molecule type" value="Genomic_DNA"/>
</dbReference>
<dbReference type="Proteomes" id="UP000527143">
    <property type="component" value="Unassembled WGS sequence"/>
</dbReference>
<protein>
    <submittedName>
        <fullName evidence="1">Uncharacterized protein</fullName>
    </submittedName>
</protein>
<dbReference type="RefSeq" id="WP_184088550.1">
    <property type="nucleotide sequence ID" value="NZ_JACIJF010000008.1"/>
</dbReference>
<accession>A0A840YN62</accession>
<comment type="caution">
    <text evidence="1">The sequence shown here is derived from an EMBL/GenBank/DDBJ whole genome shotgun (WGS) entry which is preliminary data.</text>
</comment>
<gene>
    <name evidence="1" type="ORF">FHT02_002802</name>
</gene>
<name>A0A840YN62_9SPHN</name>
<evidence type="ECO:0000313" key="2">
    <source>
        <dbReference type="Proteomes" id="UP000527143"/>
    </source>
</evidence>
<evidence type="ECO:0000313" key="1">
    <source>
        <dbReference type="EMBL" id="MBB5711556.1"/>
    </source>
</evidence>
<reference evidence="1 2" key="1">
    <citation type="submission" date="2020-08" db="EMBL/GenBank/DDBJ databases">
        <title>Genomic Encyclopedia of Type Strains, Phase IV (KMG-IV): sequencing the most valuable type-strain genomes for metagenomic binning, comparative biology and taxonomic classification.</title>
        <authorList>
            <person name="Goeker M."/>
        </authorList>
    </citation>
    <scope>NUCLEOTIDE SEQUENCE [LARGE SCALE GENOMIC DNA]</scope>
    <source>
        <strain evidence="1 2">DSM 26736</strain>
    </source>
</reference>
<organism evidence="1 2">
    <name type="scientific">Sphingomonas xinjiangensis</name>
    <dbReference type="NCBI Taxonomy" id="643568"/>
    <lineage>
        <taxon>Bacteria</taxon>
        <taxon>Pseudomonadati</taxon>
        <taxon>Pseudomonadota</taxon>
        <taxon>Alphaproteobacteria</taxon>
        <taxon>Sphingomonadales</taxon>
        <taxon>Sphingomonadaceae</taxon>
        <taxon>Sphingomonas</taxon>
    </lineage>
</organism>
<dbReference type="AlphaFoldDB" id="A0A840YN62"/>